<proteinExistence type="predicted"/>
<name>K2PPI8_9FLAO</name>
<keyword evidence="2" id="KW-1185">Reference proteome</keyword>
<dbReference type="AlphaFoldDB" id="K2PPI8"/>
<dbReference type="InterPro" id="IPR003329">
    <property type="entry name" value="Cytidylyl_trans"/>
</dbReference>
<gene>
    <name evidence="1" type="ORF">I215_12498</name>
</gene>
<dbReference type="Proteomes" id="UP000007364">
    <property type="component" value="Unassembled WGS sequence"/>
</dbReference>
<dbReference type="PANTHER" id="PTHR42866">
    <property type="entry name" value="3-DEOXY-MANNO-OCTULOSONATE CYTIDYLYLTRANSFERASE"/>
    <property type="match status" value="1"/>
</dbReference>
<dbReference type="RefSeq" id="WP_008992338.1">
    <property type="nucleotide sequence ID" value="NZ_AMSG01000021.1"/>
</dbReference>
<reference evidence="1 2" key="1">
    <citation type="journal article" date="2012" name="J. Bacteriol.">
        <title>Genome Sequence of Galbibacter marinum Type Strain ck-I2-15.</title>
        <authorList>
            <person name="Lai Q."/>
            <person name="Li C."/>
            <person name="Shao Z."/>
        </authorList>
    </citation>
    <scope>NUCLEOTIDE SEQUENCE [LARGE SCALE GENOMIC DNA]</scope>
    <source>
        <strain evidence="2">ck-I2-15</strain>
    </source>
</reference>
<organism evidence="1 2">
    <name type="scientific">Galbibacter marinus</name>
    <dbReference type="NCBI Taxonomy" id="555500"/>
    <lineage>
        <taxon>Bacteria</taxon>
        <taxon>Pseudomonadati</taxon>
        <taxon>Bacteroidota</taxon>
        <taxon>Flavobacteriia</taxon>
        <taxon>Flavobacteriales</taxon>
        <taxon>Flavobacteriaceae</taxon>
        <taxon>Galbibacter</taxon>
    </lineage>
</organism>
<dbReference type="eggNOG" id="COG1861">
    <property type="taxonomic scope" value="Bacteria"/>
</dbReference>
<comment type="caution">
    <text evidence="1">The sequence shown here is derived from an EMBL/GenBank/DDBJ whole genome shotgun (WGS) entry which is preliminary data.</text>
</comment>
<dbReference type="SUPFAM" id="SSF53448">
    <property type="entry name" value="Nucleotide-diphospho-sugar transferases"/>
    <property type="match status" value="1"/>
</dbReference>
<dbReference type="Pfam" id="PF02348">
    <property type="entry name" value="CTP_transf_3"/>
    <property type="match status" value="1"/>
</dbReference>
<sequence length="252" mass="29323">MTEKIGIIIQARTGSTRLPNKVVLPFYNGSSILDILINKLLVFKDTYKIILATTDAPDDKVLVDIAKKYNIEYYVGDQLDVLKRFVDTATEFNLDTVIRVCADNPFLDTGFIQDLIDYFKSHPGLDYLSFKNHNGTPAIKTHLGLFTEIVTLDALRRVQQQTNEKLYREHVTNYIYANPDKFEVHLQKMPDYLNSRGDLRFTIDDQEDFSNLKELYTYYTQHNDDIKSTIQHVDQHTNTLKLMINNIKKYEK</sequence>
<dbReference type="EMBL" id="AMSG01000021">
    <property type="protein sequence ID" value="EKF54450.1"/>
    <property type="molecule type" value="Genomic_DNA"/>
</dbReference>
<dbReference type="PANTHER" id="PTHR42866:SF1">
    <property type="entry name" value="SPORE COAT POLYSACCHARIDE BIOSYNTHESIS PROTEIN SPSF"/>
    <property type="match status" value="1"/>
</dbReference>
<dbReference type="STRING" id="555500.I215_12498"/>
<dbReference type="Gene3D" id="3.90.550.10">
    <property type="entry name" value="Spore Coat Polysaccharide Biosynthesis Protein SpsA, Chain A"/>
    <property type="match status" value="1"/>
</dbReference>
<dbReference type="OrthoDB" id="9815559at2"/>
<protein>
    <submittedName>
        <fullName evidence="1">Spore coat polysaccharide biosynthesis protein F, CMP-KDO synthetase</fullName>
    </submittedName>
</protein>
<dbReference type="InterPro" id="IPR029044">
    <property type="entry name" value="Nucleotide-diphossugar_trans"/>
</dbReference>
<accession>K2PPI8</accession>
<dbReference type="GO" id="GO:0005829">
    <property type="term" value="C:cytosol"/>
    <property type="evidence" value="ECO:0007669"/>
    <property type="project" value="TreeGrafter"/>
</dbReference>
<evidence type="ECO:0000313" key="2">
    <source>
        <dbReference type="Proteomes" id="UP000007364"/>
    </source>
</evidence>
<evidence type="ECO:0000313" key="1">
    <source>
        <dbReference type="EMBL" id="EKF54450.1"/>
    </source>
</evidence>